<dbReference type="EMBL" id="LVLJ01000035">
    <property type="protein sequence ID" value="OAE35932.1"/>
    <property type="molecule type" value="Genomic_DNA"/>
</dbReference>
<evidence type="ECO:0000313" key="2">
    <source>
        <dbReference type="Proteomes" id="UP000077202"/>
    </source>
</evidence>
<sequence length="134" mass="14508">MSADNTSVYEDVEEIVSFAVVVPSPLDAPLWSSCQALQLEADRLMKKAWSEASLPVEAERDSGDQLLCGSSTLSPLVTTPIAWEYSSKGVCLLDLFGGINTCLVAVLQSDKRITMGRHSTRPTEVRASTKVDSM</sequence>
<gene>
    <name evidence="1" type="ORF">AXG93_1278s1060</name>
</gene>
<organism evidence="1 2">
    <name type="scientific">Marchantia polymorpha subsp. ruderalis</name>
    <dbReference type="NCBI Taxonomy" id="1480154"/>
    <lineage>
        <taxon>Eukaryota</taxon>
        <taxon>Viridiplantae</taxon>
        <taxon>Streptophyta</taxon>
        <taxon>Embryophyta</taxon>
        <taxon>Marchantiophyta</taxon>
        <taxon>Marchantiopsida</taxon>
        <taxon>Marchantiidae</taxon>
        <taxon>Marchantiales</taxon>
        <taxon>Marchantiaceae</taxon>
        <taxon>Marchantia</taxon>
    </lineage>
</organism>
<accession>A0A176WUG9</accession>
<proteinExistence type="predicted"/>
<dbReference type="AlphaFoldDB" id="A0A176WUG9"/>
<comment type="caution">
    <text evidence="1">The sequence shown here is derived from an EMBL/GenBank/DDBJ whole genome shotgun (WGS) entry which is preliminary data.</text>
</comment>
<dbReference type="Proteomes" id="UP000077202">
    <property type="component" value="Unassembled WGS sequence"/>
</dbReference>
<name>A0A176WUG9_MARPO</name>
<keyword evidence="2" id="KW-1185">Reference proteome</keyword>
<evidence type="ECO:0000313" key="1">
    <source>
        <dbReference type="EMBL" id="OAE35932.1"/>
    </source>
</evidence>
<protein>
    <submittedName>
        <fullName evidence="1">Uncharacterized protein</fullName>
    </submittedName>
</protein>
<reference evidence="1" key="1">
    <citation type="submission" date="2016-03" db="EMBL/GenBank/DDBJ databases">
        <title>Mechanisms controlling the formation of the plant cell surface in tip-growing cells are functionally conserved among land plants.</title>
        <authorList>
            <person name="Honkanen S."/>
            <person name="Jones V.A."/>
            <person name="Morieri G."/>
            <person name="Champion C."/>
            <person name="Hetherington A.J."/>
            <person name="Kelly S."/>
            <person name="Saint-Marcoux D."/>
            <person name="Proust H."/>
            <person name="Prescott H."/>
            <person name="Dolan L."/>
        </authorList>
    </citation>
    <scope>NUCLEOTIDE SEQUENCE [LARGE SCALE GENOMIC DNA]</scope>
    <source>
        <tissue evidence="1">Whole gametophyte</tissue>
    </source>
</reference>